<evidence type="ECO:0000256" key="4">
    <source>
        <dbReference type="ARBA" id="ARBA00022692"/>
    </source>
</evidence>
<organism evidence="10 11">
    <name type="scientific">Ailuropoda melanoleuca</name>
    <name type="common">Giant panda</name>
    <dbReference type="NCBI Taxonomy" id="9646"/>
    <lineage>
        <taxon>Eukaryota</taxon>
        <taxon>Metazoa</taxon>
        <taxon>Chordata</taxon>
        <taxon>Craniata</taxon>
        <taxon>Vertebrata</taxon>
        <taxon>Euteleostomi</taxon>
        <taxon>Mammalia</taxon>
        <taxon>Eutheria</taxon>
        <taxon>Laurasiatheria</taxon>
        <taxon>Carnivora</taxon>
        <taxon>Caniformia</taxon>
        <taxon>Ursidae</taxon>
        <taxon>Ailuropoda</taxon>
    </lineage>
</organism>
<dbReference type="PANTHER" id="PTHR32001:SF1">
    <property type="entry name" value="KERATINOCYTE-ASSOCIATED PROTEIN 2"/>
    <property type="match status" value="1"/>
</dbReference>
<dbReference type="GeneTree" id="ENSGT00390000003552"/>
<dbReference type="InterPro" id="IPR018614">
    <property type="entry name" value="KRTCAP2"/>
</dbReference>
<evidence type="ECO:0000256" key="2">
    <source>
        <dbReference type="ARBA" id="ARBA00007279"/>
    </source>
</evidence>
<evidence type="ECO:0000256" key="1">
    <source>
        <dbReference type="ARBA" id="ARBA00004141"/>
    </source>
</evidence>
<evidence type="ECO:0000256" key="9">
    <source>
        <dbReference type="ARBA" id="ARBA00063768"/>
    </source>
</evidence>
<dbReference type="PANTHER" id="PTHR32001">
    <property type="entry name" value="KERATINOCYTE-ASSOCIATED PROTEIN 2"/>
    <property type="match status" value="1"/>
</dbReference>
<evidence type="ECO:0000256" key="7">
    <source>
        <dbReference type="ARBA" id="ARBA00049813"/>
    </source>
</evidence>
<evidence type="ECO:0000256" key="5">
    <source>
        <dbReference type="ARBA" id="ARBA00022989"/>
    </source>
</evidence>
<dbReference type="InParanoid" id="A0A7N5JBD0"/>
<reference evidence="10" key="3">
    <citation type="submission" date="2025-09" db="UniProtKB">
        <authorList>
            <consortium name="Ensembl"/>
        </authorList>
    </citation>
    <scope>IDENTIFICATION</scope>
</reference>
<proteinExistence type="inferred from homology"/>
<evidence type="ECO:0000256" key="3">
    <source>
        <dbReference type="ARBA" id="ARBA00020175"/>
    </source>
</evidence>
<keyword evidence="4" id="KW-0812">Transmembrane</keyword>
<reference evidence="10" key="2">
    <citation type="submission" date="2025-08" db="UniProtKB">
        <authorList>
            <consortium name="Ensembl"/>
        </authorList>
    </citation>
    <scope>IDENTIFICATION</scope>
</reference>
<evidence type="ECO:0000313" key="10">
    <source>
        <dbReference type="Ensembl" id="ENSAMEP00000022875.1"/>
    </source>
</evidence>
<keyword evidence="6" id="KW-0472">Membrane</keyword>
<evidence type="ECO:0000256" key="6">
    <source>
        <dbReference type="ARBA" id="ARBA00023136"/>
    </source>
</evidence>
<comment type="subcellular location">
    <subcellularLocation>
        <location evidence="1">Membrane</location>
        <topology evidence="1">Multi-pass membrane protein</topology>
    </subcellularLocation>
</comment>
<comment type="similarity">
    <text evidence="2">Belongs to the KRTCAP2 family.</text>
</comment>
<dbReference type="AlphaFoldDB" id="A0A7N5JBD0"/>
<protein>
    <recommendedName>
        <fullName evidence="3">Dolichyl-diphosphooligosaccharide--protein glycosyltransferase subunit KCP2</fullName>
    </recommendedName>
    <alternativeName>
        <fullName evidence="7">Keratinocyte-associated protein 2</fullName>
    </alternativeName>
</protein>
<comment type="subunit">
    <text evidence="9">Component of STT3A-containing oligosaccharyl transferase (OST-A) complex. STT3A-containing complex assembly occurs through the formation of 3 subcomplexes. Subcomplex 1 contains RPN1 and TMEM258, subcomplex 2 contains the STT3A-specific subunits STT3A, DC2/OSTC, and KCP2 as well as the core subunit OST4, and subcomplex 3 contains RPN2, DAD1, and OST48. The OST-A complex can form stable complexes with the Sec61 complex or with both the Sec61 and TRAP complexes. Interacts with PSEN1 and NCSTN; indicative for an association with the gamma-secretase complex.</text>
</comment>
<dbReference type="Ensembl" id="ENSAMET00000036882.1">
    <property type="protein sequence ID" value="ENSAMEP00000022875.1"/>
    <property type="gene ID" value="ENSAMEG00000030583.1"/>
</dbReference>
<keyword evidence="11" id="KW-1185">Reference proteome</keyword>
<dbReference type="GO" id="GO:0016020">
    <property type="term" value="C:membrane"/>
    <property type="evidence" value="ECO:0007669"/>
    <property type="project" value="UniProtKB-SubCell"/>
</dbReference>
<sequence>MAAMGIGTWLHSPPCCPCCCFSGCTCVASTWPAPSGSPSRVGLLGSSLLVFSLTAISNLENAVFGKGFQTKIFPEILLCLLLAFFASGLKHQVCITTCFTFSMAGLYYVNKISSSLYQTAIPFLTPPKITGRGK</sequence>
<dbReference type="Pfam" id="PF09775">
    <property type="entry name" value="Keratin_assoc"/>
    <property type="match status" value="1"/>
</dbReference>
<accession>A0A7N5JBD0</accession>
<keyword evidence="5" id="KW-1133">Transmembrane helix</keyword>
<evidence type="ECO:0000256" key="8">
    <source>
        <dbReference type="ARBA" id="ARBA00053818"/>
    </source>
</evidence>
<comment type="function">
    <text evidence="8">Subunit of STT3A-containing oligosaccharyl transferase (OST-A) complex that catalyzes the initial transfer of a defined glycan (Glc(3)Man(9)GlcNAc(2) in eukaryotes) from the lipid carrier dolichol-pyrophosphate to an asparagine residue within an Asn-X-Ser/Thr consensus motif in nascent polypeptide chains, the first step in protein N-glycosylation. N-glycosylation occurs cotranslationally and the complex associates with the Sec61 complex at the channel-forming translocon complex that mediates protein translocation across the endoplasmic reticulum (ER). Within the OST-A complex, acts as an adapter that anchors the OST-A complex to the Sec61 complex. May be involved in N-glycosylation of APP (amyloid-beta precursor protein). Can modulate gamma-secretase cleavage of APP by enhancing endoprotelysis of PSEN1.</text>
</comment>
<reference evidence="10 11" key="1">
    <citation type="journal article" date="2010" name="Nature">
        <title>The sequence and de novo assembly of the giant panda genome.</title>
        <authorList>
            <person name="Li R."/>
            <person name="Fan W."/>
            <person name="Tian G."/>
            <person name="Zhu H."/>
            <person name="He L."/>
            <person name="Cai J."/>
            <person name="Huang Q."/>
            <person name="Cai Q."/>
            <person name="Li B."/>
            <person name="Bai Y."/>
            <person name="Zhang Z."/>
            <person name="Zhang Y."/>
            <person name="Wang W."/>
            <person name="Li J."/>
            <person name="Wei F."/>
            <person name="Li H."/>
            <person name="Jian M."/>
            <person name="Li J."/>
            <person name="Zhang Z."/>
            <person name="Nielsen R."/>
            <person name="Li D."/>
            <person name="Gu W."/>
            <person name="Yang Z."/>
            <person name="Xuan Z."/>
            <person name="Ryder O.A."/>
            <person name="Leung F.C."/>
            <person name="Zhou Y."/>
            <person name="Cao J."/>
            <person name="Sun X."/>
            <person name="Fu Y."/>
            <person name="Fang X."/>
            <person name="Guo X."/>
            <person name="Wang B."/>
            <person name="Hou R."/>
            <person name="Shen F."/>
            <person name="Mu B."/>
            <person name="Ni P."/>
            <person name="Lin R."/>
            <person name="Qian W."/>
            <person name="Wang G."/>
            <person name="Yu C."/>
            <person name="Nie W."/>
            <person name="Wang J."/>
            <person name="Wu Z."/>
            <person name="Liang H."/>
            <person name="Min J."/>
            <person name="Wu Q."/>
            <person name="Cheng S."/>
            <person name="Ruan J."/>
            <person name="Wang M."/>
            <person name="Shi Z."/>
            <person name="Wen M."/>
            <person name="Liu B."/>
            <person name="Ren X."/>
            <person name="Zheng H."/>
            <person name="Dong D."/>
            <person name="Cook K."/>
            <person name="Shan G."/>
            <person name="Zhang H."/>
            <person name="Kosiol C."/>
            <person name="Xie X."/>
            <person name="Lu Z."/>
            <person name="Zheng H."/>
            <person name="Li Y."/>
            <person name="Steiner C.C."/>
            <person name="Lam T.T."/>
            <person name="Lin S."/>
            <person name="Zhang Q."/>
            <person name="Li G."/>
            <person name="Tian J."/>
            <person name="Gong T."/>
            <person name="Liu H."/>
            <person name="Zhang D."/>
            <person name="Fang L."/>
            <person name="Ye C."/>
            <person name="Zhang J."/>
            <person name="Hu W."/>
            <person name="Xu A."/>
            <person name="Ren Y."/>
            <person name="Zhang G."/>
            <person name="Bruford M.W."/>
            <person name="Li Q."/>
            <person name="Ma L."/>
            <person name="Guo Y."/>
            <person name="An N."/>
            <person name="Hu Y."/>
            <person name="Zheng Y."/>
            <person name="Shi Y."/>
            <person name="Li Z."/>
            <person name="Liu Q."/>
            <person name="Chen Y."/>
            <person name="Zhao J."/>
            <person name="Qu N."/>
            <person name="Zhao S."/>
            <person name="Tian F."/>
            <person name="Wang X."/>
            <person name="Wang H."/>
            <person name="Xu L."/>
            <person name="Liu X."/>
            <person name="Vinar T."/>
            <person name="Wang Y."/>
            <person name="Lam T.W."/>
            <person name="Yiu S.M."/>
            <person name="Liu S."/>
            <person name="Zhang H."/>
            <person name="Li D."/>
            <person name="Huang Y."/>
            <person name="Wang X."/>
            <person name="Yang G."/>
            <person name="Jiang Z."/>
            <person name="Wang J."/>
            <person name="Qin N."/>
            <person name="Li L."/>
            <person name="Li J."/>
            <person name="Bolund L."/>
            <person name="Kristiansen K."/>
            <person name="Wong G.K."/>
            <person name="Olson M."/>
            <person name="Zhang X."/>
            <person name="Li S."/>
            <person name="Yang H."/>
            <person name="Wang J."/>
            <person name="Wang J."/>
        </authorList>
    </citation>
    <scope>NUCLEOTIDE SEQUENCE [LARGE SCALE GENOMIC DNA]</scope>
</reference>
<name>A0A7N5JBD0_AILME</name>
<dbReference type="Proteomes" id="UP000008912">
    <property type="component" value="Unassembled WGS sequence"/>
</dbReference>
<evidence type="ECO:0000313" key="11">
    <source>
        <dbReference type="Proteomes" id="UP000008912"/>
    </source>
</evidence>